<evidence type="ECO:0000256" key="1">
    <source>
        <dbReference type="SAM" id="MobiDB-lite"/>
    </source>
</evidence>
<reference evidence="3 4" key="1">
    <citation type="submission" date="2018-06" db="EMBL/GenBank/DDBJ databases">
        <authorList>
            <consortium name="Pathogen Informatics"/>
            <person name="Doyle S."/>
        </authorList>
    </citation>
    <scope>NUCLEOTIDE SEQUENCE [LARGE SCALE GENOMIC DNA]</scope>
    <source>
        <strain evidence="3 4">NCTC7807</strain>
    </source>
</reference>
<dbReference type="RefSeq" id="WP_100453767.1">
    <property type="nucleotide sequence ID" value="NZ_UHID01000007.1"/>
</dbReference>
<protein>
    <submittedName>
        <fullName evidence="3">DUF2236 domain containing protein</fullName>
    </submittedName>
</protein>
<dbReference type="Proteomes" id="UP000254150">
    <property type="component" value="Unassembled WGS sequence"/>
</dbReference>
<dbReference type="GeneID" id="95069213"/>
<dbReference type="GO" id="GO:0016491">
    <property type="term" value="F:oxidoreductase activity"/>
    <property type="evidence" value="ECO:0007669"/>
    <property type="project" value="InterPro"/>
</dbReference>
<dbReference type="InterPro" id="IPR046366">
    <property type="entry name" value="MPAB"/>
</dbReference>
<accession>A0A380P593</accession>
<evidence type="ECO:0000313" key="3">
    <source>
        <dbReference type="EMBL" id="SUP60393.1"/>
    </source>
</evidence>
<dbReference type="PANTHER" id="PTHR36124">
    <property type="match status" value="1"/>
</dbReference>
<dbReference type="EMBL" id="UHID01000007">
    <property type="protein sequence ID" value="SUP60393.1"/>
    <property type="molecule type" value="Genomic_DNA"/>
</dbReference>
<feature type="domain" description="ER-bound oxygenase mpaB/mpaB'/Rubber oxygenase catalytic" evidence="2">
    <location>
        <begin position="42"/>
        <end position="241"/>
    </location>
</feature>
<organism evidence="3 4">
    <name type="scientific">Streptomyces griseus</name>
    <dbReference type="NCBI Taxonomy" id="1911"/>
    <lineage>
        <taxon>Bacteria</taxon>
        <taxon>Bacillati</taxon>
        <taxon>Actinomycetota</taxon>
        <taxon>Actinomycetes</taxon>
        <taxon>Kitasatosporales</taxon>
        <taxon>Streptomycetaceae</taxon>
        <taxon>Streptomyces</taxon>
    </lineage>
</organism>
<name>A0A380P593_STRGR</name>
<gene>
    <name evidence="3" type="ORF">NCTC7807_04461</name>
</gene>
<evidence type="ECO:0000313" key="4">
    <source>
        <dbReference type="Proteomes" id="UP000254150"/>
    </source>
</evidence>
<dbReference type="AlphaFoldDB" id="A0A380P593"/>
<proteinExistence type="predicted"/>
<feature type="region of interest" description="Disordered" evidence="1">
    <location>
        <begin position="286"/>
        <end position="308"/>
    </location>
</feature>
<evidence type="ECO:0000259" key="2">
    <source>
        <dbReference type="Pfam" id="PF09995"/>
    </source>
</evidence>
<dbReference type="PANTHER" id="PTHR36124:SF1">
    <property type="entry name" value="ER-BOUND OXYGENASE MPAB_MPAB'_RUBBER OXYGENASE CATALYTIC DOMAIN-CONTAINING PROTEIN"/>
    <property type="match status" value="1"/>
</dbReference>
<dbReference type="Pfam" id="PF09995">
    <property type="entry name" value="MPAB_Lcp_cat"/>
    <property type="match status" value="1"/>
</dbReference>
<sequence length="308" mass="35734">MQRYDRLRHIRTLDPEKDHLEIYRLTATHEFPWDYARALELALYRTYAVPSIGRLLAETAELTERTQKRYDDTALLLDAVVEHGFDHEESRTAIRRINRMHRSYDISDDDMRYVLCTFVVVPRRWIDRYGWRRLSRHEAEAAAAYYRTLGRHLGIRDVPEDYAAFEEFLDSYERDHFGWDEKARTVSDATLDLMASWYPRPLAPLLRTATLALLDAPLLDAFRYDRPGPLTRRVVRGAVRLRGRAVRLMAPRTEPHYARQNPEIKGYPDGYRVAELGTFPVPGVRGCPVPHQSAPAGDRVPETAGEEG</sequence>
<dbReference type="InterPro" id="IPR018713">
    <property type="entry name" value="MPAB/Lcp_cat_dom"/>
</dbReference>